<dbReference type="InterPro" id="IPR011992">
    <property type="entry name" value="EF-hand-dom_pair"/>
</dbReference>
<gene>
    <name evidence="2" type="ORF">EOK75_04595</name>
</gene>
<dbReference type="Proteomes" id="UP000298631">
    <property type="component" value="Chromosome"/>
</dbReference>
<protein>
    <submittedName>
        <fullName evidence="2">EF-hand domain-containing protein</fullName>
    </submittedName>
</protein>
<dbReference type="OrthoDB" id="5470953at2"/>
<dbReference type="AlphaFoldDB" id="A0A4P8EEE9"/>
<name>A0A4P8EEE9_9RHOB</name>
<evidence type="ECO:0000313" key="3">
    <source>
        <dbReference type="Proteomes" id="UP000298631"/>
    </source>
</evidence>
<dbReference type="Gene3D" id="1.10.238.10">
    <property type="entry name" value="EF-hand"/>
    <property type="match status" value="1"/>
</dbReference>
<reference evidence="2 3" key="1">
    <citation type="submission" date="2019-05" db="EMBL/GenBank/DDBJ databases">
        <title>Pseudorhodobacter turbinis sp. nov., isolated from the gut of the Korean turban shell.</title>
        <authorList>
            <person name="Jeong Y.-S."/>
            <person name="Kang W.-R."/>
            <person name="Bae J.-W."/>
        </authorList>
    </citation>
    <scope>NUCLEOTIDE SEQUENCE [LARGE SCALE GENOMIC DNA]</scope>
    <source>
        <strain evidence="2 3">S12M18</strain>
    </source>
</reference>
<dbReference type="EMBL" id="CP039964">
    <property type="protein sequence ID" value="QCO55117.1"/>
    <property type="molecule type" value="Genomic_DNA"/>
</dbReference>
<dbReference type="RefSeq" id="WP_137192809.1">
    <property type="nucleotide sequence ID" value="NZ_CP039964.1"/>
</dbReference>
<dbReference type="InterPro" id="IPR018247">
    <property type="entry name" value="EF_Hand_1_Ca_BS"/>
</dbReference>
<organism evidence="2 3">
    <name type="scientific">Pseudorhodobacter turbinis</name>
    <dbReference type="NCBI Taxonomy" id="2500533"/>
    <lineage>
        <taxon>Bacteria</taxon>
        <taxon>Pseudomonadati</taxon>
        <taxon>Pseudomonadota</taxon>
        <taxon>Alphaproteobacteria</taxon>
        <taxon>Rhodobacterales</taxon>
        <taxon>Paracoccaceae</taxon>
        <taxon>Pseudorhodobacter</taxon>
    </lineage>
</organism>
<keyword evidence="3" id="KW-1185">Reference proteome</keyword>
<dbReference type="KEGG" id="pseb:EOK75_04595"/>
<feature type="signal peptide" evidence="1">
    <location>
        <begin position="1"/>
        <end position="21"/>
    </location>
</feature>
<keyword evidence="1" id="KW-0732">Signal</keyword>
<dbReference type="PROSITE" id="PS00018">
    <property type="entry name" value="EF_HAND_1"/>
    <property type="match status" value="1"/>
</dbReference>
<proteinExistence type="predicted"/>
<feature type="chain" id="PRO_5020535356" evidence="1">
    <location>
        <begin position="22"/>
        <end position="78"/>
    </location>
</feature>
<sequence>MKRFILTLSAISAFAVAQANAQTVIEDLDGDGAFSMAELSAAYPAITAVQFSSADRNTDGLVDMGELANAVSAGTISE</sequence>
<dbReference type="SUPFAM" id="SSF47473">
    <property type="entry name" value="EF-hand"/>
    <property type="match status" value="1"/>
</dbReference>
<accession>A0A4P8EEE9</accession>
<evidence type="ECO:0000256" key="1">
    <source>
        <dbReference type="SAM" id="SignalP"/>
    </source>
</evidence>
<evidence type="ECO:0000313" key="2">
    <source>
        <dbReference type="EMBL" id="QCO55117.1"/>
    </source>
</evidence>